<keyword evidence="3" id="KW-1185">Reference proteome</keyword>
<evidence type="ECO:0000256" key="1">
    <source>
        <dbReference type="SAM" id="MobiDB-lite"/>
    </source>
</evidence>
<sequence length="470" mass="52377">ADGTVRLFGNTVTLKADQGVTFNGPVSYEVPGSNQPERVSVPKSKPVVEVPELFDDDPRTDAGPRVSHAHWGGRHADPEQGAPLRFRHHHCAPGTTAVVVVFRLDGDTPHEVDRLSLALDSAHGTQELFWQPHDAAAECVLEAAADCARQPRKFYFEVHLDGERGAASEPALLTEPERFDVSAYEFNPLLNVASTFEFMIYRLTDAEKLREEYLKGLEAQYAARLADLDRTDDLRDFNDDASWLSAGFGVGMAASSSRAVATVGRRELATDLAVKMNEQSGTEMAAAGARVRSRDALRTRLQAERAEIQAELHALRSGATERWLEEFAERRREPYLLLLQIGAVALNFETVWWESTRLYEDDAHFRSLQGDSVAVTYANEFQQFARAHGNADRLQAWNAVKAAGEHFENHKLDSLREAAATAIRRNLGAKEQHRLIVEYRTRYNLPAASPLIEVERVIVNIQGHPFGRTS</sequence>
<name>A0A3E0WIA2_9GAMM</name>
<accession>A0A3E0WIA2</accession>
<comment type="caution">
    <text evidence="2">The sequence shown here is derived from an EMBL/GenBank/DDBJ whole genome shotgun (WGS) entry which is preliminary data.</text>
</comment>
<feature type="region of interest" description="Disordered" evidence="1">
    <location>
        <begin position="53"/>
        <end position="72"/>
    </location>
</feature>
<proteinExistence type="predicted"/>
<reference evidence="3" key="1">
    <citation type="submission" date="2017-05" db="EMBL/GenBank/DDBJ databases">
        <authorList>
            <person name="Sharma S."/>
            <person name="Sidhu C."/>
            <person name="Pinnaka A.K."/>
        </authorList>
    </citation>
    <scope>NUCLEOTIDE SEQUENCE [LARGE SCALE GENOMIC DNA]</scope>
    <source>
        <strain evidence="3">AK93</strain>
    </source>
</reference>
<feature type="non-terminal residue" evidence="2">
    <location>
        <position position="1"/>
    </location>
</feature>
<dbReference type="AlphaFoldDB" id="A0A3E0WIA2"/>
<protein>
    <submittedName>
        <fullName evidence="2">Uncharacterized protein</fullName>
    </submittedName>
</protein>
<dbReference type="Proteomes" id="UP000256763">
    <property type="component" value="Unassembled WGS sequence"/>
</dbReference>
<dbReference type="RefSeq" id="WP_181919723.1">
    <property type="nucleotide sequence ID" value="NZ_NFZW01000033.1"/>
</dbReference>
<gene>
    <name evidence="2" type="ORF">CAL65_20375</name>
</gene>
<evidence type="ECO:0000313" key="2">
    <source>
        <dbReference type="EMBL" id="RFA32179.1"/>
    </source>
</evidence>
<dbReference type="EMBL" id="NFZW01000033">
    <property type="protein sequence ID" value="RFA32179.1"/>
    <property type="molecule type" value="Genomic_DNA"/>
</dbReference>
<evidence type="ECO:0000313" key="3">
    <source>
        <dbReference type="Proteomes" id="UP000256763"/>
    </source>
</evidence>
<organism evidence="2 3">
    <name type="scientific">Alkalilimnicola ehrlichii</name>
    <dbReference type="NCBI Taxonomy" id="351052"/>
    <lineage>
        <taxon>Bacteria</taxon>
        <taxon>Pseudomonadati</taxon>
        <taxon>Pseudomonadota</taxon>
        <taxon>Gammaproteobacteria</taxon>
        <taxon>Chromatiales</taxon>
        <taxon>Ectothiorhodospiraceae</taxon>
        <taxon>Alkalilimnicola</taxon>
    </lineage>
</organism>